<dbReference type="FunFam" id="3.40.309.10:FF:000004">
    <property type="entry name" value="Succinate-semialdehyde dehydrogenase I"/>
    <property type="match status" value="1"/>
</dbReference>
<proteinExistence type="inferred from homology"/>
<evidence type="ECO:0000259" key="7">
    <source>
        <dbReference type="Pfam" id="PF00171"/>
    </source>
</evidence>
<dbReference type="AlphaFoldDB" id="A0AA38IMJ0"/>
<evidence type="ECO:0000256" key="1">
    <source>
        <dbReference type="ARBA" id="ARBA00005176"/>
    </source>
</evidence>
<dbReference type="Gene3D" id="3.40.605.10">
    <property type="entry name" value="Aldehyde Dehydrogenase, Chain A, domain 1"/>
    <property type="match status" value="1"/>
</dbReference>
<name>A0AA38IMJ0_9CUCU</name>
<evidence type="ECO:0000256" key="6">
    <source>
        <dbReference type="ARBA" id="ARBA00030806"/>
    </source>
</evidence>
<gene>
    <name evidence="8" type="ORF">Zmor_011688</name>
</gene>
<sequence length="484" mass="52980">MKFHHHFRTFHNKAFINNQWVNALSQKTFPVMNPATSEPIGCVPDMNVDDTQHAIKAAQDAFQIWKHTTGKERSFYLRNWYNYLSCNKESLAQIILQECGKPIKESEAEIRYGNSFVEFFSNEARRIHGEILSSPVPDKKIFVEKQPIGVVALITPWNFPYALVARKASAALAAGCTCVVKPAEDTPFSALTLAEMTQAAGFPDGVFNVVTSGRENTPKVGSLMCTSPLVAGISFTGSTNVGKILYKQCSSGIKRLGLELGGDAPFIVYASADVDKAVKGAMSSKFRSCGQTCVASNRFFIHCSKYDEFCGKLLEQVSQLKIGDLQDRATNIGPLINQAQYDKVSTLVQDAVSKGARVLTGGTGTPLLYQPTVLADVTPDMQIYKKEVFGPVVNLLRFKDEEESVCMANDTLTGLAGYIFSEDVAQIFRVTKMLEVGMCGVNEGAISMAEIPFGGVKESGIGREGSHYGIDDYTYMKYICIGSL</sequence>
<dbReference type="Pfam" id="PF00171">
    <property type="entry name" value="Aldedh"/>
    <property type="match status" value="1"/>
</dbReference>
<dbReference type="SUPFAM" id="SSF53720">
    <property type="entry name" value="ALDH-like"/>
    <property type="match status" value="1"/>
</dbReference>
<dbReference type="GO" id="GO:0009450">
    <property type="term" value="P:gamma-aminobutyric acid catabolic process"/>
    <property type="evidence" value="ECO:0007669"/>
    <property type="project" value="TreeGrafter"/>
</dbReference>
<keyword evidence="9" id="KW-1185">Reference proteome</keyword>
<evidence type="ECO:0000313" key="8">
    <source>
        <dbReference type="EMBL" id="KAJ3660032.1"/>
    </source>
</evidence>
<dbReference type="EC" id="1.2.1.24" evidence="3"/>
<evidence type="ECO:0000256" key="4">
    <source>
        <dbReference type="ARBA" id="ARBA00019842"/>
    </source>
</evidence>
<dbReference type="PROSITE" id="PS00070">
    <property type="entry name" value="ALDEHYDE_DEHYDR_CYS"/>
    <property type="match status" value="1"/>
</dbReference>
<dbReference type="InterPro" id="IPR016161">
    <property type="entry name" value="Ald_DH/histidinol_DH"/>
</dbReference>
<dbReference type="GO" id="GO:0005739">
    <property type="term" value="C:mitochondrion"/>
    <property type="evidence" value="ECO:0007669"/>
    <property type="project" value="TreeGrafter"/>
</dbReference>
<organism evidence="8 9">
    <name type="scientific">Zophobas morio</name>
    <dbReference type="NCBI Taxonomy" id="2755281"/>
    <lineage>
        <taxon>Eukaryota</taxon>
        <taxon>Metazoa</taxon>
        <taxon>Ecdysozoa</taxon>
        <taxon>Arthropoda</taxon>
        <taxon>Hexapoda</taxon>
        <taxon>Insecta</taxon>
        <taxon>Pterygota</taxon>
        <taxon>Neoptera</taxon>
        <taxon>Endopterygota</taxon>
        <taxon>Coleoptera</taxon>
        <taxon>Polyphaga</taxon>
        <taxon>Cucujiformia</taxon>
        <taxon>Tenebrionidae</taxon>
        <taxon>Zophobas</taxon>
    </lineage>
</organism>
<feature type="domain" description="Aldehyde dehydrogenase" evidence="7">
    <location>
        <begin position="20"/>
        <end position="479"/>
    </location>
</feature>
<protein>
    <recommendedName>
        <fullName evidence="4">Succinate-semialdehyde dehydrogenase, mitochondrial</fullName>
        <ecNumber evidence="3">1.2.1.24</ecNumber>
    </recommendedName>
    <alternativeName>
        <fullName evidence="6">NAD(+)-dependent succinic semialdehyde dehydrogenase</fullName>
    </alternativeName>
</protein>
<dbReference type="InterPro" id="IPR015590">
    <property type="entry name" value="Aldehyde_DH_dom"/>
</dbReference>
<accession>A0AA38IMJ0</accession>
<evidence type="ECO:0000313" key="9">
    <source>
        <dbReference type="Proteomes" id="UP001168821"/>
    </source>
</evidence>
<dbReference type="PANTHER" id="PTHR43353">
    <property type="entry name" value="SUCCINATE-SEMIALDEHYDE DEHYDROGENASE, MITOCHONDRIAL"/>
    <property type="match status" value="1"/>
</dbReference>
<evidence type="ECO:0000256" key="2">
    <source>
        <dbReference type="ARBA" id="ARBA00009986"/>
    </source>
</evidence>
<dbReference type="EMBL" id="JALNTZ010000003">
    <property type="protein sequence ID" value="KAJ3660032.1"/>
    <property type="molecule type" value="Genomic_DNA"/>
</dbReference>
<comment type="similarity">
    <text evidence="2">Belongs to the aldehyde dehydrogenase family.</text>
</comment>
<dbReference type="Gene3D" id="3.40.309.10">
    <property type="entry name" value="Aldehyde Dehydrogenase, Chain A, domain 2"/>
    <property type="match status" value="1"/>
</dbReference>
<keyword evidence="5" id="KW-0560">Oxidoreductase</keyword>
<dbReference type="InterPro" id="IPR050740">
    <property type="entry name" value="Aldehyde_DH_Superfamily"/>
</dbReference>
<comment type="caution">
    <text evidence="8">The sequence shown here is derived from an EMBL/GenBank/DDBJ whole genome shotgun (WGS) entry which is preliminary data.</text>
</comment>
<dbReference type="InterPro" id="IPR016162">
    <property type="entry name" value="Ald_DH_N"/>
</dbReference>
<dbReference type="FunFam" id="3.40.605.10:FF:000005">
    <property type="entry name" value="Succinate-semialdehyde dehydrogenase I"/>
    <property type="match status" value="1"/>
</dbReference>
<dbReference type="CDD" id="cd07103">
    <property type="entry name" value="ALDH_F5_SSADH_GabD"/>
    <property type="match status" value="1"/>
</dbReference>
<reference evidence="8" key="1">
    <citation type="journal article" date="2023" name="G3 (Bethesda)">
        <title>Whole genome assemblies of Zophobas morio and Tenebrio molitor.</title>
        <authorList>
            <person name="Kaur S."/>
            <person name="Stinson S.A."/>
            <person name="diCenzo G.C."/>
        </authorList>
    </citation>
    <scope>NUCLEOTIDE SEQUENCE</scope>
    <source>
        <strain evidence="8">QUZm001</strain>
    </source>
</reference>
<dbReference type="PANTHER" id="PTHR43353:SF5">
    <property type="entry name" value="SUCCINATE-SEMIALDEHYDE DEHYDROGENASE, MITOCHONDRIAL"/>
    <property type="match status" value="1"/>
</dbReference>
<evidence type="ECO:0000256" key="5">
    <source>
        <dbReference type="ARBA" id="ARBA00023002"/>
    </source>
</evidence>
<evidence type="ECO:0000256" key="3">
    <source>
        <dbReference type="ARBA" id="ARBA00013051"/>
    </source>
</evidence>
<dbReference type="GO" id="GO:0004777">
    <property type="term" value="F:succinate-semialdehyde dehydrogenase (NAD+) activity"/>
    <property type="evidence" value="ECO:0007669"/>
    <property type="project" value="UniProtKB-EC"/>
</dbReference>
<comment type="pathway">
    <text evidence="1">Amino-acid degradation; 4-aminobutanoate degradation.</text>
</comment>
<dbReference type="Proteomes" id="UP001168821">
    <property type="component" value="Unassembled WGS sequence"/>
</dbReference>
<dbReference type="InterPro" id="IPR016160">
    <property type="entry name" value="Ald_DH_CS_CYS"/>
</dbReference>
<dbReference type="InterPro" id="IPR016163">
    <property type="entry name" value="Ald_DH_C"/>
</dbReference>